<evidence type="ECO:0000256" key="2">
    <source>
        <dbReference type="SAM" id="Phobius"/>
    </source>
</evidence>
<keyword evidence="2" id="KW-0472">Membrane</keyword>
<name>A0A0A9DKQ8_ARUDO</name>
<feature type="region of interest" description="Disordered" evidence="1">
    <location>
        <begin position="250"/>
        <end position="283"/>
    </location>
</feature>
<proteinExistence type="predicted"/>
<organism evidence="3">
    <name type="scientific">Arundo donax</name>
    <name type="common">Giant reed</name>
    <name type="synonym">Donax arundinaceus</name>
    <dbReference type="NCBI Taxonomy" id="35708"/>
    <lineage>
        <taxon>Eukaryota</taxon>
        <taxon>Viridiplantae</taxon>
        <taxon>Streptophyta</taxon>
        <taxon>Embryophyta</taxon>
        <taxon>Tracheophyta</taxon>
        <taxon>Spermatophyta</taxon>
        <taxon>Magnoliopsida</taxon>
        <taxon>Liliopsida</taxon>
        <taxon>Poales</taxon>
        <taxon>Poaceae</taxon>
        <taxon>PACMAD clade</taxon>
        <taxon>Arundinoideae</taxon>
        <taxon>Arundineae</taxon>
        <taxon>Arundo</taxon>
    </lineage>
</organism>
<sequence length="403" mass="45788">MYRFLLRTFLFYPMGAGIEYAAQVFSAWMVYMEPWKVQQEDFDDYDLPPPGVRKVHQVGEAKRQRCEAVYSPAWQGYVLANYLFYSSMVVHFLGFAHKFVHSDVVSVLRMTSKVLEVLGSSEELLELIYNVDSAYYSRQSASKSYSLGHLLKYAPSIREQLQDWEDGLSESNADGSLLHERMNSNLRLFSVDEEGAYNLLQLLLLRAESEIQRSQGDAMQTFRTLDLIKSQTKKVFCKFVGSYQPKCLPREHNQHHGRNEVFAPKHPSLGKSSSADMKNKGDWMTRPVSDTEVGWLATMLIPLSARLNETLGLDNVVADATHTGLNYIKFDRNELTRVGGLKDAARMVLVGAWTLVVLVVQSILHFMRKHGIKINLRILASKKLLAAVMLYAVFSVSRNVVLS</sequence>
<accession>A0A0A9DKQ8</accession>
<dbReference type="PANTHER" id="PTHR31801">
    <property type="entry name" value="ALTERED INHERITANCE OF MITOCHONDRIA PROTEIN 24, MITOCHONDRIAL"/>
    <property type="match status" value="1"/>
</dbReference>
<evidence type="ECO:0000256" key="1">
    <source>
        <dbReference type="SAM" id="MobiDB-lite"/>
    </source>
</evidence>
<feature type="compositionally biased region" description="Basic and acidic residues" evidence="1">
    <location>
        <begin position="250"/>
        <end position="259"/>
    </location>
</feature>
<protein>
    <submittedName>
        <fullName evidence="3">Uncharacterized protein</fullName>
    </submittedName>
</protein>
<keyword evidence="2" id="KW-0812">Transmembrane</keyword>
<keyword evidence="2" id="KW-1133">Transmembrane helix</keyword>
<dbReference type="EMBL" id="GBRH01210632">
    <property type="protein sequence ID" value="JAD87263.1"/>
    <property type="molecule type" value="Transcribed_RNA"/>
</dbReference>
<evidence type="ECO:0000313" key="3">
    <source>
        <dbReference type="EMBL" id="JAD87263.1"/>
    </source>
</evidence>
<feature type="transmembrane region" description="Helical" evidence="2">
    <location>
        <begin position="344"/>
        <end position="364"/>
    </location>
</feature>
<feature type="transmembrane region" description="Helical" evidence="2">
    <location>
        <begin position="384"/>
        <end position="401"/>
    </location>
</feature>
<dbReference type="AlphaFoldDB" id="A0A0A9DKQ8"/>
<dbReference type="PANTHER" id="PTHR31801:SF2">
    <property type="entry name" value="SPHINGOMYELIN PHOSPHODIESTERASE 4"/>
    <property type="match status" value="1"/>
</dbReference>
<reference evidence="3" key="2">
    <citation type="journal article" date="2015" name="Data Brief">
        <title>Shoot transcriptome of the giant reed, Arundo donax.</title>
        <authorList>
            <person name="Barrero R.A."/>
            <person name="Guerrero F.D."/>
            <person name="Moolhuijzen P."/>
            <person name="Goolsby J.A."/>
            <person name="Tidwell J."/>
            <person name="Bellgard S.E."/>
            <person name="Bellgard M.I."/>
        </authorList>
    </citation>
    <scope>NUCLEOTIDE SEQUENCE</scope>
    <source>
        <tissue evidence="3">Shoot tissue taken approximately 20 cm above the soil surface</tissue>
    </source>
</reference>
<reference evidence="3" key="1">
    <citation type="submission" date="2014-09" db="EMBL/GenBank/DDBJ databases">
        <authorList>
            <person name="Magalhaes I.L.F."/>
            <person name="Oliveira U."/>
            <person name="Santos F.R."/>
            <person name="Vidigal T.H.D.A."/>
            <person name="Brescovit A.D."/>
            <person name="Santos A.J."/>
        </authorList>
    </citation>
    <scope>NUCLEOTIDE SEQUENCE</scope>
    <source>
        <tissue evidence="3">Shoot tissue taken approximately 20 cm above the soil surface</tissue>
    </source>
</reference>